<evidence type="ECO:0000313" key="7">
    <source>
        <dbReference type="EMBL" id="ADH86287.1"/>
    </source>
</evidence>
<dbReference type="Pfam" id="PF04493">
    <property type="entry name" value="Endonuclease_5"/>
    <property type="match status" value="1"/>
</dbReference>
<dbReference type="eggNOG" id="COG1515">
    <property type="taxonomic scope" value="Bacteria"/>
</dbReference>
<comment type="subcellular location">
    <subcellularLocation>
        <location evidence="1 6">Cytoplasm</location>
    </subcellularLocation>
</comment>
<dbReference type="PANTHER" id="PTHR28511:SF1">
    <property type="entry name" value="ENDONUCLEASE V"/>
    <property type="match status" value="1"/>
</dbReference>
<dbReference type="STRING" id="589865.DaAHT2_1592"/>
<dbReference type="NCBIfam" id="NF008629">
    <property type="entry name" value="PRK11617.1"/>
    <property type="match status" value="1"/>
</dbReference>
<evidence type="ECO:0000256" key="6">
    <source>
        <dbReference type="HAMAP-Rule" id="MF_00801"/>
    </source>
</evidence>
<accession>D6Z412</accession>
<sequence>MKIPRPPHNWQVSPRRAAAIQQELARAVRQEQPAGELRLVAGVDAAFVTDPPACLAGVVLWDSASGTVLESHTARRPLLFPYVPGLLSFREAPAIIAALRRLRRTPDALLVDGQGLAHPRRFGIACHLGLLTGLPSVGCAKSRLIGSFQMPGEKRGDYSLLVDRQDTIGAVLRTRDHVRPLFISIGHAIDLDHAIELTLACGCGYRLPEPTRLADRLVASERSKTRIRSTIRRPDPA</sequence>
<dbReference type="AlphaFoldDB" id="D6Z412"/>
<comment type="function">
    <text evidence="6">DNA repair enzyme involved in the repair of deaminated bases. Selectively cleaves double-stranded DNA at the second phosphodiester bond 3' to a deoxyinosine leaving behind the intact lesion on the nicked DNA.</text>
</comment>
<dbReference type="GO" id="GO:0000287">
    <property type="term" value="F:magnesium ion binding"/>
    <property type="evidence" value="ECO:0007669"/>
    <property type="project" value="UniProtKB-UniRule"/>
</dbReference>
<dbReference type="GO" id="GO:0016891">
    <property type="term" value="F:RNA endonuclease activity producing 5'-phosphomonoesters, hydrolytic mechanism"/>
    <property type="evidence" value="ECO:0007669"/>
    <property type="project" value="TreeGrafter"/>
</dbReference>
<evidence type="ECO:0000256" key="5">
    <source>
        <dbReference type="ARBA" id="ARBA00022801"/>
    </source>
</evidence>
<evidence type="ECO:0000256" key="2">
    <source>
        <dbReference type="ARBA" id="ARBA00022490"/>
    </source>
</evidence>
<dbReference type="Gene3D" id="3.30.2170.10">
    <property type="entry name" value="archaeoglobus fulgidus dsm 4304 superfamily"/>
    <property type="match status" value="1"/>
</dbReference>
<comment type="cofactor">
    <cofactor evidence="6">
        <name>Mg(2+)</name>
        <dbReference type="ChEBI" id="CHEBI:18420"/>
    </cofactor>
</comment>
<dbReference type="FunCoup" id="D6Z412">
    <property type="interactions" value="309"/>
</dbReference>
<dbReference type="InParanoid" id="D6Z412"/>
<dbReference type="EC" id="3.1.21.7" evidence="6"/>
<organism evidence="7 8">
    <name type="scientific">Desulfurivibrio alkaliphilus (strain DSM 19089 / UNIQEM U267 / AHT2)</name>
    <dbReference type="NCBI Taxonomy" id="589865"/>
    <lineage>
        <taxon>Bacteria</taxon>
        <taxon>Pseudomonadati</taxon>
        <taxon>Thermodesulfobacteriota</taxon>
        <taxon>Desulfobulbia</taxon>
        <taxon>Desulfobulbales</taxon>
        <taxon>Desulfobulbaceae</taxon>
        <taxon>Desulfurivibrio</taxon>
    </lineage>
</organism>
<feature type="site" description="Interaction with target DNA" evidence="6">
    <location>
        <position position="82"/>
    </location>
</feature>
<keyword evidence="6" id="KW-0479">Metal-binding</keyword>
<evidence type="ECO:0000256" key="4">
    <source>
        <dbReference type="ARBA" id="ARBA00022759"/>
    </source>
</evidence>
<feature type="binding site" evidence="6">
    <location>
        <position position="44"/>
    </location>
    <ligand>
        <name>Mg(2+)</name>
        <dbReference type="ChEBI" id="CHEBI:18420"/>
    </ligand>
</feature>
<proteinExistence type="inferred from homology"/>
<keyword evidence="5 6" id="KW-0378">Hydrolase</keyword>
<keyword evidence="3 6" id="KW-0540">Nuclease</keyword>
<dbReference type="GO" id="GO:0043737">
    <property type="term" value="F:deoxyribonuclease V activity"/>
    <property type="evidence" value="ECO:0007669"/>
    <property type="project" value="UniProtKB-UniRule"/>
</dbReference>
<protein>
    <recommendedName>
        <fullName evidence="6">Endonuclease V</fullName>
        <ecNumber evidence="6">3.1.21.7</ecNumber>
    </recommendedName>
    <alternativeName>
        <fullName evidence="6">Deoxyinosine 3'endonuclease</fullName>
    </alternativeName>
    <alternativeName>
        <fullName evidence="6">Deoxyribonuclease V</fullName>
        <shortName evidence="6">DNase V</shortName>
    </alternativeName>
</protein>
<keyword evidence="2 6" id="KW-0963">Cytoplasm</keyword>
<feature type="binding site" evidence="6">
    <location>
        <position position="112"/>
    </location>
    <ligand>
        <name>Mg(2+)</name>
        <dbReference type="ChEBI" id="CHEBI:18420"/>
    </ligand>
</feature>
<name>D6Z412_DESAT</name>
<keyword evidence="6" id="KW-0234">DNA repair</keyword>
<dbReference type="OrthoDB" id="9790916at2"/>
<dbReference type="HAMAP" id="MF_00801">
    <property type="entry name" value="Endonuclease_5"/>
    <property type="match status" value="1"/>
</dbReference>
<comment type="catalytic activity">
    <reaction evidence="6">
        <text>Endonucleolytic cleavage at apurinic or apyrimidinic sites to products with a 5'-phosphate.</text>
        <dbReference type="EC" id="3.1.21.7"/>
    </reaction>
</comment>
<dbReference type="HOGENOM" id="CLU_047631_1_1_7"/>
<dbReference type="GO" id="GO:0003727">
    <property type="term" value="F:single-stranded RNA binding"/>
    <property type="evidence" value="ECO:0007669"/>
    <property type="project" value="TreeGrafter"/>
</dbReference>
<reference evidence="8" key="1">
    <citation type="submission" date="2010-02" db="EMBL/GenBank/DDBJ databases">
        <title>Complete sequence of Desulfurivibrio alkaliphilus AHT2.</title>
        <authorList>
            <consortium name="US DOE Joint Genome Institute"/>
            <person name="Pitluck S."/>
            <person name="Chertkov O."/>
            <person name="Detter J.C."/>
            <person name="Han C."/>
            <person name="Tapia R."/>
            <person name="Larimer F."/>
            <person name="Land M."/>
            <person name="Hauser L."/>
            <person name="Kyrpides N."/>
            <person name="Mikhailova N."/>
            <person name="Sorokin D.Y."/>
            <person name="Muyzer G."/>
            <person name="Woyke T."/>
        </authorList>
    </citation>
    <scope>NUCLEOTIDE SEQUENCE [LARGE SCALE GENOMIC DNA]</scope>
    <source>
        <strain evidence="8">DSM 19089 / UNIQEM U267 / AHT2</strain>
    </source>
</reference>
<dbReference type="InterPro" id="IPR007581">
    <property type="entry name" value="Endonuclease-V"/>
</dbReference>
<evidence type="ECO:0000313" key="8">
    <source>
        <dbReference type="Proteomes" id="UP000001508"/>
    </source>
</evidence>
<keyword evidence="8" id="KW-1185">Reference proteome</keyword>
<dbReference type="PANTHER" id="PTHR28511">
    <property type="entry name" value="ENDONUCLEASE V"/>
    <property type="match status" value="1"/>
</dbReference>
<gene>
    <name evidence="6" type="primary">nfi</name>
    <name evidence="7" type="ordered locus">DaAHT2_1592</name>
</gene>
<dbReference type="RefSeq" id="WP_013163814.1">
    <property type="nucleotide sequence ID" value="NC_014216.1"/>
</dbReference>
<keyword evidence="6" id="KW-0227">DNA damage</keyword>
<dbReference type="GO" id="GO:0005737">
    <property type="term" value="C:cytoplasm"/>
    <property type="evidence" value="ECO:0007669"/>
    <property type="project" value="UniProtKB-SubCell"/>
</dbReference>
<comment type="similarity">
    <text evidence="6">Belongs to the endonuclease V family.</text>
</comment>
<dbReference type="CDD" id="cd06559">
    <property type="entry name" value="Endonuclease_V"/>
    <property type="match status" value="1"/>
</dbReference>
<keyword evidence="4 6" id="KW-0255">Endonuclease</keyword>
<evidence type="ECO:0000256" key="1">
    <source>
        <dbReference type="ARBA" id="ARBA00004496"/>
    </source>
</evidence>
<evidence type="ECO:0000256" key="3">
    <source>
        <dbReference type="ARBA" id="ARBA00022722"/>
    </source>
</evidence>
<keyword evidence="6" id="KW-0460">Magnesium</keyword>
<dbReference type="KEGG" id="dak:DaAHT2_1592"/>
<dbReference type="GO" id="GO:0006281">
    <property type="term" value="P:DNA repair"/>
    <property type="evidence" value="ECO:0007669"/>
    <property type="project" value="UniProtKB-UniRule"/>
</dbReference>
<dbReference type="Proteomes" id="UP000001508">
    <property type="component" value="Chromosome"/>
</dbReference>
<dbReference type="EMBL" id="CP001940">
    <property type="protein sequence ID" value="ADH86287.1"/>
    <property type="molecule type" value="Genomic_DNA"/>
</dbReference>